<feature type="transmembrane region" description="Helical" evidence="7">
    <location>
        <begin position="125"/>
        <end position="148"/>
    </location>
</feature>
<feature type="transmembrane region" description="Helical" evidence="7">
    <location>
        <begin position="80"/>
        <end position="113"/>
    </location>
</feature>
<evidence type="ECO:0000313" key="8">
    <source>
        <dbReference type="EMBL" id="QAY69269.1"/>
    </source>
</evidence>
<dbReference type="PANTHER" id="PTHR30520:SF6">
    <property type="entry name" value="FORMATE_NITRATE FAMILY TRANSPORTER (EUROFUNG)"/>
    <property type="match status" value="1"/>
</dbReference>
<dbReference type="Proteomes" id="UP000292118">
    <property type="component" value="Chromosome"/>
</dbReference>
<name>A0A4P6F4W5_9MICO</name>
<dbReference type="InterPro" id="IPR023271">
    <property type="entry name" value="Aquaporin-like"/>
</dbReference>
<dbReference type="AlphaFoldDB" id="A0A4P6F4W5"/>
<feature type="transmembrane region" description="Helical" evidence="7">
    <location>
        <begin position="210"/>
        <end position="227"/>
    </location>
</feature>
<keyword evidence="2 7" id="KW-0812">Transmembrane</keyword>
<dbReference type="EMBL" id="CP035493">
    <property type="protein sequence ID" value="QAY69269.1"/>
    <property type="molecule type" value="Genomic_DNA"/>
</dbReference>
<keyword evidence="4 7" id="KW-0472">Membrane</keyword>
<feature type="compositionally biased region" description="Basic and acidic residues" evidence="6">
    <location>
        <begin position="15"/>
        <end position="24"/>
    </location>
</feature>
<sequence length="296" mass="31980">MSPVLTVESTPASDAHPDRLPAATRDRVPTDVVDRMVESGAYKAHRSSRKVFVQAVLGSFVFGAVVMLAGTIVSQTGLPFLGAVVFPMAFVIVILLGLELVTSSMGLVPLAWWRKRATGRDTLRTLGVAIAGHIVGCALFALVFWATVTEMGHTYDAPLAVWIRDLALHKTHGYQALGAGAGLSLVFLRAVLCNWLVSLGAVMGMTTRSTGARIAAIWMPIMLFFALQWEHSVVNLFVIPAAMLVGAPITFGDWWLWNEIPVLLGNVVGAAVLTAMGLWVSQRGTLPWKRDTFETL</sequence>
<evidence type="ECO:0000256" key="1">
    <source>
        <dbReference type="ARBA" id="ARBA00004141"/>
    </source>
</evidence>
<comment type="similarity">
    <text evidence="5">Belongs to the FNT transporter (TC 1.A.16) family.</text>
</comment>
<evidence type="ECO:0000256" key="5">
    <source>
        <dbReference type="ARBA" id="ARBA00049660"/>
    </source>
</evidence>
<keyword evidence="9" id="KW-1185">Reference proteome</keyword>
<feature type="transmembrane region" description="Helical" evidence="7">
    <location>
        <begin position="51"/>
        <end position="74"/>
    </location>
</feature>
<dbReference type="KEGG" id="xya:ET471_03815"/>
<dbReference type="OrthoDB" id="9786493at2"/>
<dbReference type="PANTHER" id="PTHR30520">
    <property type="entry name" value="FORMATE TRANSPORTER-RELATED"/>
    <property type="match status" value="1"/>
</dbReference>
<feature type="transmembrane region" description="Helical" evidence="7">
    <location>
        <begin position="233"/>
        <end position="256"/>
    </location>
</feature>
<feature type="transmembrane region" description="Helical" evidence="7">
    <location>
        <begin position="176"/>
        <end position="198"/>
    </location>
</feature>
<comment type="subcellular location">
    <subcellularLocation>
        <location evidence="1">Membrane</location>
        <topology evidence="1">Multi-pass membrane protein</topology>
    </subcellularLocation>
</comment>
<dbReference type="Gene3D" id="1.20.1080.10">
    <property type="entry name" value="Glycerol uptake facilitator protein"/>
    <property type="match status" value="1"/>
</dbReference>
<evidence type="ECO:0000256" key="7">
    <source>
        <dbReference type="SAM" id="Phobius"/>
    </source>
</evidence>
<dbReference type="GO" id="GO:0005886">
    <property type="term" value="C:plasma membrane"/>
    <property type="evidence" value="ECO:0007669"/>
    <property type="project" value="TreeGrafter"/>
</dbReference>
<evidence type="ECO:0000256" key="6">
    <source>
        <dbReference type="SAM" id="MobiDB-lite"/>
    </source>
</evidence>
<dbReference type="Pfam" id="PF01226">
    <property type="entry name" value="Form_Nir_trans"/>
    <property type="match status" value="1"/>
</dbReference>
<accession>A0A4P6F4W5</accession>
<dbReference type="GO" id="GO:0015499">
    <property type="term" value="F:formate transmembrane transporter activity"/>
    <property type="evidence" value="ECO:0007669"/>
    <property type="project" value="TreeGrafter"/>
</dbReference>
<evidence type="ECO:0000313" key="9">
    <source>
        <dbReference type="Proteomes" id="UP000292118"/>
    </source>
</evidence>
<proteinExistence type="inferred from homology"/>
<feature type="transmembrane region" description="Helical" evidence="7">
    <location>
        <begin position="263"/>
        <end position="281"/>
    </location>
</feature>
<evidence type="ECO:0000256" key="4">
    <source>
        <dbReference type="ARBA" id="ARBA00023136"/>
    </source>
</evidence>
<organism evidence="8 9">
    <name type="scientific">Xylanimonas protaetiae</name>
    <dbReference type="NCBI Taxonomy" id="2509457"/>
    <lineage>
        <taxon>Bacteria</taxon>
        <taxon>Bacillati</taxon>
        <taxon>Actinomycetota</taxon>
        <taxon>Actinomycetes</taxon>
        <taxon>Micrococcales</taxon>
        <taxon>Promicromonosporaceae</taxon>
        <taxon>Xylanimonas</taxon>
    </lineage>
</organism>
<feature type="region of interest" description="Disordered" evidence="6">
    <location>
        <begin position="1"/>
        <end position="24"/>
    </location>
</feature>
<dbReference type="RefSeq" id="WP_129186669.1">
    <property type="nucleotide sequence ID" value="NZ_CP035493.1"/>
</dbReference>
<keyword evidence="3 7" id="KW-1133">Transmembrane helix</keyword>
<gene>
    <name evidence="8" type="ORF">ET471_03815</name>
</gene>
<protein>
    <submittedName>
        <fullName evidence="8">Formate/nitrite transporter family protein</fullName>
    </submittedName>
</protein>
<evidence type="ECO:0000256" key="3">
    <source>
        <dbReference type="ARBA" id="ARBA00022989"/>
    </source>
</evidence>
<reference evidence="8 9" key="1">
    <citation type="submission" date="2019-01" db="EMBL/GenBank/DDBJ databases">
        <title>Genome sequencing of strain FW10M-9.</title>
        <authorList>
            <person name="Heo J."/>
            <person name="Kim S.-J."/>
            <person name="Kim J.-S."/>
            <person name="Hong S.-B."/>
            <person name="Kwon S.-W."/>
        </authorList>
    </citation>
    <scope>NUCLEOTIDE SEQUENCE [LARGE SCALE GENOMIC DNA]</scope>
    <source>
        <strain evidence="8 9">FW10M-9</strain>
    </source>
</reference>
<dbReference type="InterPro" id="IPR000292">
    <property type="entry name" value="For/NO2_transpt"/>
</dbReference>
<evidence type="ECO:0000256" key="2">
    <source>
        <dbReference type="ARBA" id="ARBA00022692"/>
    </source>
</evidence>